<reference evidence="2 3" key="1">
    <citation type="journal article" date="2019" name="Emerg. Microbes Infect.">
        <title>Comprehensive subspecies identification of 175 nontuberculous mycobacteria species based on 7547 genomic profiles.</title>
        <authorList>
            <person name="Matsumoto Y."/>
            <person name="Kinjo T."/>
            <person name="Motooka D."/>
            <person name="Nabeya D."/>
            <person name="Jung N."/>
            <person name="Uechi K."/>
            <person name="Horii T."/>
            <person name="Iida T."/>
            <person name="Fujita J."/>
            <person name="Nakamura S."/>
        </authorList>
    </citation>
    <scope>NUCLEOTIDE SEQUENCE [LARGE SCALE GENOMIC DNA]</scope>
    <source>
        <strain evidence="2 3">JCM 6376</strain>
    </source>
</reference>
<dbReference type="KEGG" id="maic:MAIC_11950"/>
<feature type="compositionally biased region" description="Low complexity" evidence="1">
    <location>
        <begin position="13"/>
        <end position="32"/>
    </location>
</feature>
<evidence type="ECO:0000256" key="1">
    <source>
        <dbReference type="SAM" id="MobiDB-lite"/>
    </source>
</evidence>
<protein>
    <submittedName>
        <fullName evidence="2">Uncharacterized protein</fullName>
    </submittedName>
</protein>
<dbReference type="Proteomes" id="UP000467327">
    <property type="component" value="Chromosome"/>
</dbReference>
<proteinExistence type="predicted"/>
<dbReference type="EMBL" id="AP022561">
    <property type="protein sequence ID" value="BBX06392.1"/>
    <property type="molecule type" value="Genomic_DNA"/>
</dbReference>
<evidence type="ECO:0000313" key="3">
    <source>
        <dbReference type="Proteomes" id="UP000467327"/>
    </source>
</evidence>
<gene>
    <name evidence="2" type="ORF">MAIC_11950</name>
</gene>
<dbReference type="AlphaFoldDB" id="A0AAD1M9R8"/>
<accession>A0AAD1M9R8</accession>
<name>A0AAD1M9R8_9MYCO</name>
<evidence type="ECO:0000313" key="2">
    <source>
        <dbReference type="EMBL" id="BBX06392.1"/>
    </source>
</evidence>
<keyword evidence="3" id="KW-1185">Reference proteome</keyword>
<feature type="region of interest" description="Disordered" evidence="1">
    <location>
        <begin position="1"/>
        <end position="78"/>
    </location>
</feature>
<organism evidence="2 3">
    <name type="scientific">Mycolicibacterium aichiense</name>
    <dbReference type="NCBI Taxonomy" id="1799"/>
    <lineage>
        <taxon>Bacteria</taxon>
        <taxon>Bacillati</taxon>
        <taxon>Actinomycetota</taxon>
        <taxon>Actinomycetes</taxon>
        <taxon>Mycobacteriales</taxon>
        <taxon>Mycobacteriaceae</taxon>
        <taxon>Mycolicibacterium</taxon>
    </lineage>
</organism>
<sequence>MTTVPTAAVNDGAPTPQHAAHPPLPTAATATGTRRDTPTPDTGFTTAEGPDTGRADRGTVDTLDFTPLPDTALTGGAGRADLAVRVWRGWVFFAATDGESVSGASALATPTACGPANHIPIAKAAAPNRRLRCATVRPPACAVQTPVGLTAYP</sequence>